<comment type="similarity">
    <text evidence="16">Belongs to the PP2C family.</text>
</comment>
<keyword evidence="11 16" id="KW-0904">Protein phosphatase</keyword>
<keyword evidence="14" id="KW-0924">Ammonia transport</keyword>
<feature type="domain" description="PPM-type phosphatase" evidence="18">
    <location>
        <begin position="516"/>
        <end position="818"/>
    </location>
</feature>
<reference evidence="19 20" key="1">
    <citation type="journal article" date="2018" name="Cell">
        <title>The Chara Genome: Secondary Complexity and Implications for Plant Terrestrialization.</title>
        <authorList>
            <person name="Nishiyama T."/>
            <person name="Sakayama H."/>
            <person name="Vries J.D."/>
            <person name="Buschmann H."/>
            <person name="Saint-Marcoux D."/>
            <person name="Ullrich K.K."/>
            <person name="Haas F.B."/>
            <person name="Vanderstraeten L."/>
            <person name="Becker D."/>
            <person name="Lang D."/>
            <person name="Vosolsobe S."/>
            <person name="Rombauts S."/>
            <person name="Wilhelmsson P.K.I."/>
            <person name="Janitza P."/>
            <person name="Kern R."/>
            <person name="Heyl A."/>
            <person name="Rumpler F."/>
            <person name="Villalobos L.I.A.C."/>
            <person name="Clay J.M."/>
            <person name="Skokan R."/>
            <person name="Toyoda A."/>
            <person name="Suzuki Y."/>
            <person name="Kagoshima H."/>
            <person name="Schijlen E."/>
            <person name="Tajeshwar N."/>
            <person name="Catarino B."/>
            <person name="Hetherington A.J."/>
            <person name="Saltykova A."/>
            <person name="Bonnot C."/>
            <person name="Breuninger H."/>
            <person name="Symeonidi A."/>
            <person name="Radhakrishnan G.V."/>
            <person name="Van Nieuwerburgh F."/>
            <person name="Deforce D."/>
            <person name="Chang C."/>
            <person name="Karol K.G."/>
            <person name="Hedrich R."/>
            <person name="Ulvskov P."/>
            <person name="Glockner G."/>
            <person name="Delwiche C.F."/>
            <person name="Petrasek J."/>
            <person name="Van de Peer Y."/>
            <person name="Friml J."/>
            <person name="Beilby M."/>
            <person name="Dolan L."/>
            <person name="Kohara Y."/>
            <person name="Sugano S."/>
            <person name="Fujiyama A."/>
            <person name="Delaux P.-M."/>
            <person name="Quint M."/>
            <person name="TheiBen G."/>
            <person name="Hagemann M."/>
            <person name="Harholt J."/>
            <person name="Dunand C."/>
            <person name="Zachgo S."/>
            <person name="Langdale J."/>
            <person name="Maumus F."/>
            <person name="Straeten D.V.D."/>
            <person name="Gould S.B."/>
            <person name="Rensing S.A."/>
        </authorList>
    </citation>
    <scope>NUCLEOTIDE SEQUENCE [LARGE SCALE GENOMIC DNA]</scope>
    <source>
        <strain evidence="19 20">S276</strain>
    </source>
</reference>
<protein>
    <recommendedName>
        <fullName evidence="5">protein-serine/threonine phosphatase</fullName>
        <ecNumber evidence="5">3.1.3.16</ecNumber>
    </recommendedName>
</protein>
<keyword evidence="20" id="KW-1185">Reference proteome</keyword>
<evidence type="ECO:0000256" key="1">
    <source>
        <dbReference type="ARBA" id="ARBA00001936"/>
    </source>
</evidence>
<sequence>MADFANITSLVMQQAQNVTEMNEYLIASRTTGFHLWRLQNALFVFLMQVGFALLEAGNVRSKNTRNIMLKNVLDACLSAVAFWSVGWALAYGEGSAILGWRHPDDHAVAFFNARDPVGWFFSWTFAATSCTIVSGAVAERTQFNAYMVYSFVSSFIIYPVVVHMIWSTSGLLSVWNRSREDRILQTYGVLDNSGSLVVHVTGGLTSLIGAYLVGPRLGRFDLDGNPIPFRSHSMVFTAAGVLILWAGFYGFNAGSVLLSAGQSLKVWWNGIARVCVNTTLTAAFSAVSVYVLTSRHNVECPSDLFNSVIGGLAASGATCAVVHQWAAALIGIVSGVVYMLGVTAIIRLKIDDPVNAVPVHLGCGLWGVLAVGLFAEGHMVRDTFNIHIEPNRGLFRGGGIHQLVVQFLGVLLVSTWVSVVSFVMFYSLKITKRLRVGREEEEVGLDVAFHGGYNDDELVFDKNKYFIPASLRKRLTKKLEGGSNILSFLRLPMFSRGMVENVTHMVLWHKAMKRTTHGDFSYATYEANYLMEDTSHVESSPSGVFMGIYDGHGGPECSTFIREHLYPNLQMSFLQNGGVSEMNIARAFAVTEDAFTCIVRESFKTCPHLATVGSCALTVILSGNTLYVANLGDSKIILGRSPTPSEVEAVQLCEQHDVNLDEVRQRLIQQHPEDPNIVTERGGVWRIKGKVRVSHSFGDCYLKSREFNREPLFPRFRVTDPFRPPLVSSCPLITARILSPEDEFIILASDGLWELLPNEDAVRIVHDNPREDIARFLIKTALQRAAKKHSLTYSELIKTPRGLRREFHDDITCIIFFFNHFSSLRPAFTKASTAIWRPGTPGSVVTTAVGQTAGPSFAIPEESEAALGGLEMHSMELAGRRMYNQQQMVGNGVMDYALDRPMTSPSFSLRPKPHIRDVQGNVFFGDHNFVYPRGTQPEPHAGTFVISGHPNVSGYRRENVAGIGGMGDMGA</sequence>
<dbReference type="InterPro" id="IPR036457">
    <property type="entry name" value="PPM-type-like_dom_sf"/>
</dbReference>
<dbReference type="SMART" id="SM00332">
    <property type="entry name" value="PP2Cc"/>
    <property type="match status" value="1"/>
</dbReference>
<comment type="cofactor">
    <cofactor evidence="2">
        <name>Mg(2+)</name>
        <dbReference type="ChEBI" id="CHEBI:18420"/>
    </cofactor>
</comment>
<evidence type="ECO:0000256" key="4">
    <source>
        <dbReference type="ARBA" id="ARBA00005887"/>
    </source>
</evidence>
<dbReference type="SUPFAM" id="SSF81606">
    <property type="entry name" value="PP2C-like"/>
    <property type="match status" value="1"/>
</dbReference>
<feature type="transmembrane region" description="Helical" evidence="17">
    <location>
        <begin position="196"/>
        <end position="213"/>
    </location>
</feature>
<feature type="transmembrane region" description="Helical" evidence="17">
    <location>
        <begin position="41"/>
        <end position="59"/>
    </location>
</feature>
<proteinExistence type="inferred from homology"/>
<dbReference type="GO" id="GO:0008519">
    <property type="term" value="F:ammonium channel activity"/>
    <property type="evidence" value="ECO:0007669"/>
    <property type="project" value="InterPro"/>
</dbReference>
<accession>A0A388JQ00</accession>
<evidence type="ECO:0000256" key="6">
    <source>
        <dbReference type="ARBA" id="ARBA00022448"/>
    </source>
</evidence>
<evidence type="ECO:0000313" key="19">
    <source>
        <dbReference type="EMBL" id="GBG59851.1"/>
    </source>
</evidence>
<dbReference type="Pfam" id="PF00481">
    <property type="entry name" value="PP2C"/>
    <property type="match status" value="1"/>
</dbReference>
<feature type="transmembrane region" description="Helical" evidence="17">
    <location>
        <begin position="403"/>
        <end position="428"/>
    </location>
</feature>
<dbReference type="EMBL" id="BFEA01000007">
    <property type="protein sequence ID" value="GBG59851.1"/>
    <property type="molecule type" value="Genomic_DNA"/>
</dbReference>
<keyword evidence="7 17" id="KW-0812">Transmembrane</keyword>
<dbReference type="AlphaFoldDB" id="A0A388JQ00"/>
<dbReference type="OMA" id="HSMVFTA"/>
<keyword evidence="15" id="KW-0464">Manganese</keyword>
<organism evidence="19 20">
    <name type="scientific">Chara braunii</name>
    <name type="common">Braun's stonewort</name>
    <dbReference type="NCBI Taxonomy" id="69332"/>
    <lineage>
        <taxon>Eukaryota</taxon>
        <taxon>Viridiplantae</taxon>
        <taxon>Streptophyta</taxon>
        <taxon>Charophyceae</taxon>
        <taxon>Charales</taxon>
        <taxon>Characeae</taxon>
        <taxon>Chara</taxon>
    </lineage>
</organism>
<dbReference type="InterPro" id="IPR024041">
    <property type="entry name" value="NH4_transpt_AmtB-like_dom"/>
</dbReference>
<evidence type="ECO:0000256" key="2">
    <source>
        <dbReference type="ARBA" id="ARBA00001946"/>
    </source>
</evidence>
<evidence type="ECO:0000256" key="14">
    <source>
        <dbReference type="ARBA" id="ARBA00023177"/>
    </source>
</evidence>
<evidence type="ECO:0000256" key="13">
    <source>
        <dbReference type="ARBA" id="ARBA00023136"/>
    </source>
</evidence>
<gene>
    <name evidence="19" type="primary">AMT1:09</name>
    <name evidence="19" type="ORF">CBR_g66657</name>
</gene>
<feature type="transmembrane region" description="Helical" evidence="17">
    <location>
        <begin position="145"/>
        <end position="166"/>
    </location>
</feature>
<dbReference type="GO" id="GO:0046872">
    <property type="term" value="F:metal ion binding"/>
    <property type="evidence" value="ECO:0007669"/>
    <property type="project" value="UniProtKB-KW"/>
</dbReference>
<evidence type="ECO:0000313" key="20">
    <source>
        <dbReference type="Proteomes" id="UP000265515"/>
    </source>
</evidence>
<evidence type="ECO:0000256" key="9">
    <source>
        <dbReference type="ARBA" id="ARBA00022801"/>
    </source>
</evidence>
<dbReference type="PROSITE" id="PS01032">
    <property type="entry name" value="PPM_1"/>
    <property type="match status" value="1"/>
</dbReference>
<dbReference type="Gene3D" id="1.10.3430.10">
    <property type="entry name" value="Ammonium transporter AmtB like domains"/>
    <property type="match status" value="1"/>
</dbReference>
<feature type="transmembrane region" description="Helical" evidence="17">
    <location>
        <begin position="120"/>
        <end position="138"/>
    </location>
</feature>
<dbReference type="GO" id="GO:0005886">
    <property type="term" value="C:plasma membrane"/>
    <property type="evidence" value="ECO:0007669"/>
    <property type="project" value="TreeGrafter"/>
</dbReference>
<evidence type="ECO:0000256" key="5">
    <source>
        <dbReference type="ARBA" id="ARBA00013081"/>
    </source>
</evidence>
<dbReference type="Pfam" id="PF00909">
    <property type="entry name" value="Ammonium_transp"/>
    <property type="match status" value="1"/>
</dbReference>
<evidence type="ECO:0000256" key="15">
    <source>
        <dbReference type="ARBA" id="ARBA00023211"/>
    </source>
</evidence>
<feature type="transmembrane region" description="Helical" evidence="17">
    <location>
        <begin position="234"/>
        <end position="251"/>
    </location>
</feature>
<evidence type="ECO:0000256" key="17">
    <source>
        <dbReference type="SAM" id="Phobius"/>
    </source>
</evidence>
<dbReference type="PANTHER" id="PTHR11730">
    <property type="entry name" value="AMMONIUM TRANSPORTER"/>
    <property type="match status" value="1"/>
</dbReference>
<evidence type="ECO:0000256" key="10">
    <source>
        <dbReference type="ARBA" id="ARBA00022842"/>
    </source>
</evidence>
<comment type="cofactor">
    <cofactor evidence="1">
        <name>Mn(2+)</name>
        <dbReference type="ChEBI" id="CHEBI:29035"/>
    </cofactor>
</comment>
<comment type="caution">
    <text evidence="19">The sequence shown here is derived from an EMBL/GenBank/DDBJ whole genome shotgun (WGS) entry which is preliminary data.</text>
</comment>
<feature type="transmembrane region" description="Helical" evidence="17">
    <location>
        <begin position="71"/>
        <end position="90"/>
    </location>
</feature>
<dbReference type="NCBIfam" id="TIGR00836">
    <property type="entry name" value="amt"/>
    <property type="match status" value="1"/>
</dbReference>
<dbReference type="InterPro" id="IPR001932">
    <property type="entry name" value="PPM-type_phosphatase-like_dom"/>
</dbReference>
<dbReference type="OrthoDB" id="534912at2759"/>
<evidence type="ECO:0000256" key="7">
    <source>
        <dbReference type="ARBA" id="ARBA00022692"/>
    </source>
</evidence>
<dbReference type="GO" id="GO:0004722">
    <property type="term" value="F:protein serine/threonine phosphatase activity"/>
    <property type="evidence" value="ECO:0007669"/>
    <property type="project" value="UniProtKB-EC"/>
</dbReference>
<feature type="transmembrane region" description="Helical" evidence="17">
    <location>
        <begin position="355"/>
        <end position="375"/>
    </location>
</feature>
<evidence type="ECO:0000256" key="3">
    <source>
        <dbReference type="ARBA" id="ARBA00004141"/>
    </source>
</evidence>
<dbReference type="PROSITE" id="PS51746">
    <property type="entry name" value="PPM_2"/>
    <property type="match status" value="1"/>
</dbReference>
<dbReference type="InterPro" id="IPR029020">
    <property type="entry name" value="Ammonium/urea_transptr"/>
</dbReference>
<evidence type="ECO:0000256" key="11">
    <source>
        <dbReference type="ARBA" id="ARBA00022912"/>
    </source>
</evidence>
<dbReference type="PANTHER" id="PTHR11730:SF116">
    <property type="entry name" value="PROTEIN-SERINE_THREONINE PHOSPHATASE"/>
    <property type="match status" value="1"/>
</dbReference>
<keyword evidence="8" id="KW-0479">Metal-binding</keyword>
<feature type="transmembrane region" description="Helical" evidence="17">
    <location>
        <begin position="329"/>
        <end position="348"/>
    </location>
</feature>
<dbReference type="GO" id="GO:0097272">
    <property type="term" value="P:ammonium homeostasis"/>
    <property type="evidence" value="ECO:0007669"/>
    <property type="project" value="TreeGrafter"/>
</dbReference>
<keyword evidence="13 17" id="KW-0472">Membrane</keyword>
<dbReference type="Proteomes" id="UP000265515">
    <property type="component" value="Unassembled WGS sequence"/>
</dbReference>
<keyword evidence="12 17" id="KW-1133">Transmembrane helix</keyword>
<comment type="similarity">
    <text evidence="4">Belongs to the ammonia transporter channel (TC 1.A.11.2) family.</text>
</comment>
<feature type="transmembrane region" description="Helical" evidence="17">
    <location>
        <begin position="271"/>
        <end position="292"/>
    </location>
</feature>
<evidence type="ECO:0000256" key="16">
    <source>
        <dbReference type="RuleBase" id="RU003465"/>
    </source>
</evidence>
<dbReference type="EC" id="3.1.3.16" evidence="5"/>
<name>A0A388JQ00_CHABU</name>
<keyword evidence="9 16" id="KW-0378">Hydrolase</keyword>
<dbReference type="STRING" id="69332.A0A388JQ00"/>
<evidence type="ECO:0000256" key="8">
    <source>
        <dbReference type="ARBA" id="ARBA00022723"/>
    </source>
</evidence>
<dbReference type="CDD" id="cd00143">
    <property type="entry name" value="PP2Cc"/>
    <property type="match status" value="1"/>
</dbReference>
<dbReference type="Gramene" id="GBG59851">
    <property type="protein sequence ID" value="GBG59851"/>
    <property type="gene ID" value="CBR_g66657"/>
</dbReference>
<feature type="transmembrane region" description="Helical" evidence="17">
    <location>
        <begin position="304"/>
        <end position="323"/>
    </location>
</feature>
<dbReference type="InterPro" id="IPR000222">
    <property type="entry name" value="PP2C_BS"/>
</dbReference>
<keyword evidence="6" id="KW-0813">Transport</keyword>
<dbReference type="Gene3D" id="3.60.40.10">
    <property type="entry name" value="PPM-type phosphatase domain"/>
    <property type="match status" value="1"/>
</dbReference>
<comment type="subcellular location">
    <subcellularLocation>
        <location evidence="3">Membrane</location>
        <topology evidence="3">Multi-pass membrane protein</topology>
    </subcellularLocation>
</comment>
<evidence type="ECO:0000259" key="18">
    <source>
        <dbReference type="PROSITE" id="PS51746"/>
    </source>
</evidence>
<evidence type="ECO:0000256" key="12">
    <source>
        <dbReference type="ARBA" id="ARBA00022989"/>
    </source>
</evidence>
<dbReference type="InterPro" id="IPR001905">
    <property type="entry name" value="Ammonium_transpt"/>
</dbReference>
<keyword evidence="10" id="KW-0460">Magnesium</keyword>
<dbReference type="SUPFAM" id="SSF111352">
    <property type="entry name" value="Ammonium transporter"/>
    <property type="match status" value="1"/>
</dbReference>